<dbReference type="NCBIfam" id="NF009404">
    <property type="entry name" value="PRK12767.1-3"/>
    <property type="match status" value="1"/>
</dbReference>
<dbReference type="RefSeq" id="WP_134381425.1">
    <property type="nucleotide sequence ID" value="NZ_SORX01000004.1"/>
</dbReference>
<dbReference type="Gene3D" id="3.30.470.20">
    <property type="entry name" value="ATP-grasp fold, B domain"/>
    <property type="match status" value="1"/>
</dbReference>
<gene>
    <name evidence="6" type="ORF">E2626_09075</name>
</gene>
<dbReference type="Proteomes" id="UP000297776">
    <property type="component" value="Unassembled WGS sequence"/>
</dbReference>
<accession>A0A4Y8LGY5</accession>
<evidence type="ECO:0000256" key="4">
    <source>
        <dbReference type="PROSITE-ProRule" id="PRU00409"/>
    </source>
</evidence>
<dbReference type="GO" id="GO:0016874">
    <property type="term" value="F:ligase activity"/>
    <property type="evidence" value="ECO:0007669"/>
    <property type="project" value="UniProtKB-KW"/>
</dbReference>
<keyword evidence="2 4" id="KW-0547">Nucleotide-binding</keyword>
<keyword evidence="3 4" id="KW-0067">ATP-binding</keyword>
<dbReference type="InterPro" id="IPR011761">
    <property type="entry name" value="ATP-grasp"/>
</dbReference>
<evidence type="ECO:0000313" key="6">
    <source>
        <dbReference type="EMBL" id="TFE01710.1"/>
    </source>
</evidence>
<keyword evidence="7" id="KW-1185">Reference proteome</keyword>
<evidence type="ECO:0000256" key="1">
    <source>
        <dbReference type="ARBA" id="ARBA00022598"/>
    </source>
</evidence>
<reference evidence="6 7" key="1">
    <citation type="submission" date="2019-03" db="EMBL/GenBank/DDBJ databases">
        <authorList>
            <person name="Yang Y."/>
        </authorList>
    </citation>
    <scope>NUCLEOTIDE SEQUENCE [LARGE SCALE GENOMIC DNA]</scope>
    <source>
        <strain evidence="6 7">ASL-1</strain>
    </source>
</reference>
<name>A0A4Y8LGY5_9BACL</name>
<dbReference type="PANTHER" id="PTHR43585">
    <property type="entry name" value="FUMIPYRROLE BIOSYNTHESIS PROTEIN C"/>
    <property type="match status" value="1"/>
</dbReference>
<sequence length="344" mass="38989">MNILLTSAGRRGYLVSYFKEVLAGSGEVHVTNSEKNAPSFHYADQTAVSPLIHDPDYISFLLNYCREHQIHAIIPLFDIDLPVLASQKKLFEQSGVQVVVSDPETIFRCNDKWETFLFLKKIGVRTPRTLLSIEETLEEIHLGTMKFPVIIKPRFGMGSIGIYEAENEEELSVFFNKIKKDIQKSYLKFESGQDSSRAIIIQEKMNGDEYGLDVMNDLDGNYQNTVVKKKYAMRSGETDCAEIVNSSELKELGRWISDHMRHIGNLDVDVFSDGQSAYVLEMNARFGGGYPFTHISGVNLPFAICQWLQGNKADPDILREMPGTIGHKDIHIIKIENQKSSHTY</sequence>
<dbReference type="GO" id="GO:0005524">
    <property type="term" value="F:ATP binding"/>
    <property type="evidence" value="ECO:0007669"/>
    <property type="project" value="UniProtKB-UniRule"/>
</dbReference>
<dbReference type="Gene3D" id="3.40.50.20">
    <property type="match status" value="1"/>
</dbReference>
<evidence type="ECO:0000313" key="7">
    <source>
        <dbReference type="Proteomes" id="UP000297776"/>
    </source>
</evidence>
<evidence type="ECO:0000256" key="2">
    <source>
        <dbReference type="ARBA" id="ARBA00022741"/>
    </source>
</evidence>
<dbReference type="AlphaFoldDB" id="A0A4Y8LGY5"/>
<evidence type="ECO:0000259" key="5">
    <source>
        <dbReference type="PROSITE" id="PS50975"/>
    </source>
</evidence>
<dbReference type="PROSITE" id="PS50975">
    <property type="entry name" value="ATP_GRASP"/>
    <property type="match status" value="1"/>
</dbReference>
<protein>
    <submittedName>
        <fullName evidence="6">ATP-grasp domain-containing protein</fullName>
    </submittedName>
</protein>
<keyword evidence="1" id="KW-0436">Ligase</keyword>
<dbReference type="SUPFAM" id="SSF56059">
    <property type="entry name" value="Glutathione synthetase ATP-binding domain-like"/>
    <property type="match status" value="1"/>
</dbReference>
<dbReference type="Pfam" id="PF13535">
    <property type="entry name" value="ATP-grasp_4"/>
    <property type="match status" value="1"/>
</dbReference>
<organism evidence="6 7">
    <name type="scientific">Jeotgalibacillus salarius</name>
    <dbReference type="NCBI Taxonomy" id="546023"/>
    <lineage>
        <taxon>Bacteria</taxon>
        <taxon>Bacillati</taxon>
        <taxon>Bacillota</taxon>
        <taxon>Bacilli</taxon>
        <taxon>Bacillales</taxon>
        <taxon>Caryophanaceae</taxon>
        <taxon>Jeotgalibacillus</taxon>
    </lineage>
</organism>
<dbReference type="EMBL" id="SORX01000004">
    <property type="protein sequence ID" value="TFE01710.1"/>
    <property type="molecule type" value="Genomic_DNA"/>
</dbReference>
<dbReference type="Gene3D" id="3.30.1490.20">
    <property type="entry name" value="ATP-grasp fold, A domain"/>
    <property type="match status" value="1"/>
</dbReference>
<dbReference type="InterPro" id="IPR052032">
    <property type="entry name" value="ATP-dep_AA_Ligase"/>
</dbReference>
<dbReference type="Pfam" id="PF21360">
    <property type="entry name" value="PylC-like_N"/>
    <property type="match status" value="1"/>
</dbReference>
<evidence type="ECO:0000256" key="3">
    <source>
        <dbReference type="ARBA" id="ARBA00022840"/>
    </source>
</evidence>
<dbReference type="PANTHER" id="PTHR43585:SF2">
    <property type="entry name" value="ATP-GRASP ENZYME FSQD"/>
    <property type="match status" value="1"/>
</dbReference>
<dbReference type="OrthoDB" id="9803907at2"/>
<comment type="caution">
    <text evidence="6">The sequence shown here is derived from an EMBL/GenBank/DDBJ whole genome shotgun (WGS) entry which is preliminary data.</text>
</comment>
<dbReference type="InterPro" id="IPR013815">
    <property type="entry name" value="ATP_grasp_subdomain_1"/>
</dbReference>
<dbReference type="GO" id="GO:0046872">
    <property type="term" value="F:metal ion binding"/>
    <property type="evidence" value="ECO:0007669"/>
    <property type="project" value="InterPro"/>
</dbReference>
<dbReference type="InterPro" id="IPR048764">
    <property type="entry name" value="PylC_N"/>
</dbReference>
<proteinExistence type="predicted"/>
<feature type="domain" description="ATP-grasp" evidence="5">
    <location>
        <begin position="116"/>
        <end position="309"/>
    </location>
</feature>